<protein>
    <submittedName>
        <fullName evidence="6">GFA family protein</fullName>
    </submittedName>
</protein>
<dbReference type="PANTHER" id="PTHR33337:SF33">
    <property type="entry name" value="CENP-V_GFA DOMAIN-CONTAINING PROTEIN"/>
    <property type="match status" value="1"/>
</dbReference>
<dbReference type="Proteomes" id="UP001597216">
    <property type="component" value="Unassembled WGS sequence"/>
</dbReference>
<dbReference type="RefSeq" id="WP_377353832.1">
    <property type="nucleotide sequence ID" value="NZ_JBHTLQ010000027.1"/>
</dbReference>
<proteinExistence type="inferred from homology"/>
<organism evidence="6 7">
    <name type="scientific">Phenylobacterium conjunctum</name>
    <dbReference type="NCBI Taxonomy" id="1298959"/>
    <lineage>
        <taxon>Bacteria</taxon>
        <taxon>Pseudomonadati</taxon>
        <taxon>Pseudomonadota</taxon>
        <taxon>Alphaproteobacteria</taxon>
        <taxon>Caulobacterales</taxon>
        <taxon>Caulobacteraceae</taxon>
        <taxon>Phenylobacterium</taxon>
    </lineage>
</organism>
<feature type="domain" description="CENP-V/GFA" evidence="5">
    <location>
        <begin position="8"/>
        <end position="111"/>
    </location>
</feature>
<keyword evidence="3" id="KW-0862">Zinc</keyword>
<gene>
    <name evidence="6" type="ORF">ACFQ27_12570</name>
</gene>
<keyword evidence="2" id="KW-0479">Metal-binding</keyword>
<evidence type="ECO:0000313" key="7">
    <source>
        <dbReference type="Proteomes" id="UP001597216"/>
    </source>
</evidence>
<evidence type="ECO:0000256" key="4">
    <source>
        <dbReference type="ARBA" id="ARBA00023239"/>
    </source>
</evidence>
<evidence type="ECO:0000313" key="6">
    <source>
        <dbReference type="EMBL" id="MFD1191415.1"/>
    </source>
</evidence>
<keyword evidence="4" id="KW-0456">Lyase</keyword>
<dbReference type="PROSITE" id="PS51891">
    <property type="entry name" value="CENP_V_GFA"/>
    <property type="match status" value="1"/>
</dbReference>
<evidence type="ECO:0000256" key="3">
    <source>
        <dbReference type="ARBA" id="ARBA00022833"/>
    </source>
</evidence>
<reference evidence="7" key="1">
    <citation type="journal article" date="2019" name="Int. J. Syst. Evol. Microbiol.">
        <title>The Global Catalogue of Microorganisms (GCM) 10K type strain sequencing project: providing services to taxonomists for standard genome sequencing and annotation.</title>
        <authorList>
            <consortium name="The Broad Institute Genomics Platform"/>
            <consortium name="The Broad Institute Genome Sequencing Center for Infectious Disease"/>
            <person name="Wu L."/>
            <person name="Ma J."/>
        </authorList>
    </citation>
    <scope>NUCLEOTIDE SEQUENCE [LARGE SCALE GENOMIC DNA]</scope>
    <source>
        <strain evidence="7">CCUG 55074</strain>
    </source>
</reference>
<keyword evidence="7" id="KW-1185">Reference proteome</keyword>
<dbReference type="Gene3D" id="3.90.1590.10">
    <property type="entry name" value="glutathione-dependent formaldehyde- activating enzyme (gfa)"/>
    <property type="match status" value="1"/>
</dbReference>
<comment type="caution">
    <text evidence="6">The sequence shown here is derived from an EMBL/GenBank/DDBJ whole genome shotgun (WGS) entry which is preliminary data.</text>
</comment>
<dbReference type="InterPro" id="IPR006913">
    <property type="entry name" value="CENP-V/GFA"/>
</dbReference>
<evidence type="ECO:0000256" key="1">
    <source>
        <dbReference type="ARBA" id="ARBA00005495"/>
    </source>
</evidence>
<dbReference type="SUPFAM" id="SSF51316">
    <property type="entry name" value="Mss4-like"/>
    <property type="match status" value="1"/>
</dbReference>
<evidence type="ECO:0000259" key="5">
    <source>
        <dbReference type="PROSITE" id="PS51891"/>
    </source>
</evidence>
<sequence>MTQPALPLDGGCRCGRVRFRLNAAPMLTMVCHCKGCQRMTGSAYSLSALATSEAFEVTAGEPVLGGMKASPKHHHCPDCMSWVFTRMDDASHLVNVRATLFDDTDWFRPYMATCVAEKLAWVEVPVARSFDGFPGMEDYPALLQGYATAQKAP</sequence>
<evidence type="ECO:0000256" key="2">
    <source>
        <dbReference type="ARBA" id="ARBA00022723"/>
    </source>
</evidence>
<dbReference type="Pfam" id="PF04828">
    <property type="entry name" value="GFA"/>
    <property type="match status" value="1"/>
</dbReference>
<comment type="similarity">
    <text evidence="1">Belongs to the Gfa family.</text>
</comment>
<name>A0ABW3T336_9CAUL</name>
<dbReference type="InterPro" id="IPR011057">
    <property type="entry name" value="Mss4-like_sf"/>
</dbReference>
<dbReference type="PANTHER" id="PTHR33337">
    <property type="entry name" value="GFA DOMAIN-CONTAINING PROTEIN"/>
    <property type="match status" value="1"/>
</dbReference>
<accession>A0ABW3T336</accession>
<dbReference type="EMBL" id="JBHTLQ010000027">
    <property type="protein sequence ID" value="MFD1191415.1"/>
    <property type="molecule type" value="Genomic_DNA"/>
</dbReference>